<dbReference type="InterPro" id="IPR011032">
    <property type="entry name" value="GroES-like_sf"/>
</dbReference>
<feature type="domain" description="Enoyl reductase (ER)" evidence="4">
    <location>
        <begin position="11"/>
        <end position="331"/>
    </location>
</feature>
<evidence type="ECO:0000256" key="2">
    <source>
        <dbReference type="ARBA" id="ARBA00011245"/>
    </source>
</evidence>
<gene>
    <name evidence="5" type="ORF">EJ05DRAFT_476057</name>
</gene>
<dbReference type="InterPro" id="IPR020843">
    <property type="entry name" value="ER"/>
</dbReference>
<evidence type="ECO:0000256" key="3">
    <source>
        <dbReference type="ARBA" id="ARBA00023002"/>
    </source>
</evidence>
<reference evidence="5" key="1">
    <citation type="journal article" date="2020" name="Stud. Mycol.">
        <title>101 Dothideomycetes genomes: a test case for predicting lifestyles and emergence of pathogens.</title>
        <authorList>
            <person name="Haridas S."/>
            <person name="Albert R."/>
            <person name="Binder M."/>
            <person name="Bloem J."/>
            <person name="Labutti K."/>
            <person name="Salamov A."/>
            <person name="Andreopoulos B."/>
            <person name="Baker S."/>
            <person name="Barry K."/>
            <person name="Bills G."/>
            <person name="Bluhm B."/>
            <person name="Cannon C."/>
            <person name="Castanera R."/>
            <person name="Culley D."/>
            <person name="Daum C."/>
            <person name="Ezra D."/>
            <person name="Gonzalez J."/>
            <person name="Henrissat B."/>
            <person name="Kuo A."/>
            <person name="Liang C."/>
            <person name="Lipzen A."/>
            <person name="Lutzoni F."/>
            <person name="Magnuson J."/>
            <person name="Mondo S."/>
            <person name="Nolan M."/>
            <person name="Ohm R."/>
            <person name="Pangilinan J."/>
            <person name="Park H.-J."/>
            <person name="Ramirez L."/>
            <person name="Alfaro M."/>
            <person name="Sun H."/>
            <person name="Tritt A."/>
            <person name="Yoshinaga Y."/>
            <person name="Zwiers L.-H."/>
            <person name="Turgeon B."/>
            <person name="Goodwin S."/>
            <person name="Spatafora J."/>
            <person name="Crous P."/>
            <person name="Grigoriev I."/>
        </authorList>
    </citation>
    <scope>NUCLEOTIDE SEQUENCE</scope>
    <source>
        <strain evidence="5">CBS 121739</strain>
    </source>
</reference>
<protein>
    <submittedName>
        <fullName evidence="5">GroES-like protein</fullName>
    </submittedName>
</protein>
<dbReference type="InterPro" id="IPR047122">
    <property type="entry name" value="Trans-enoyl_RdTase-like"/>
</dbReference>
<dbReference type="InterPro" id="IPR036291">
    <property type="entry name" value="NAD(P)-bd_dom_sf"/>
</dbReference>
<comment type="subunit">
    <text evidence="2">Monomer.</text>
</comment>
<dbReference type="OrthoDB" id="10257049at2759"/>
<accession>A0A6A6W7B1</accession>
<evidence type="ECO:0000313" key="5">
    <source>
        <dbReference type="EMBL" id="KAF2758742.1"/>
    </source>
</evidence>
<dbReference type="InterPro" id="IPR013154">
    <property type="entry name" value="ADH-like_N"/>
</dbReference>
<dbReference type="InterPro" id="IPR013149">
    <property type="entry name" value="ADH-like_C"/>
</dbReference>
<dbReference type="CDD" id="cd08249">
    <property type="entry name" value="enoyl_reductase_like"/>
    <property type="match status" value="1"/>
</dbReference>
<dbReference type="Pfam" id="PF00107">
    <property type="entry name" value="ADH_zinc_N"/>
    <property type="match status" value="1"/>
</dbReference>
<dbReference type="Pfam" id="PF08240">
    <property type="entry name" value="ADH_N"/>
    <property type="match status" value="1"/>
</dbReference>
<dbReference type="PANTHER" id="PTHR45348:SF2">
    <property type="entry name" value="ZINC-TYPE ALCOHOL DEHYDROGENASE-LIKE PROTEIN C2E1P3.01"/>
    <property type="match status" value="1"/>
</dbReference>
<dbReference type="GO" id="GO:0016651">
    <property type="term" value="F:oxidoreductase activity, acting on NAD(P)H"/>
    <property type="evidence" value="ECO:0007669"/>
    <property type="project" value="InterPro"/>
</dbReference>
<dbReference type="RefSeq" id="XP_033601193.1">
    <property type="nucleotide sequence ID" value="XM_033743944.1"/>
</dbReference>
<dbReference type="Gene3D" id="3.90.180.10">
    <property type="entry name" value="Medium-chain alcohol dehydrogenases, catalytic domain"/>
    <property type="match status" value="1"/>
</dbReference>
<dbReference type="SUPFAM" id="SSF51735">
    <property type="entry name" value="NAD(P)-binding Rossmann-fold domains"/>
    <property type="match status" value="1"/>
</dbReference>
<dbReference type="Gene3D" id="3.40.50.720">
    <property type="entry name" value="NAD(P)-binding Rossmann-like Domain"/>
    <property type="match status" value="1"/>
</dbReference>
<organism evidence="5 6">
    <name type="scientific">Pseudovirgaria hyperparasitica</name>
    <dbReference type="NCBI Taxonomy" id="470096"/>
    <lineage>
        <taxon>Eukaryota</taxon>
        <taxon>Fungi</taxon>
        <taxon>Dikarya</taxon>
        <taxon>Ascomycota</taxon>
        <taxon>Pezizomycotina</taxon>
        <taxon>Dothideomycetes</taxon>
        <taxon>Dothideomycetes incertae sedis</taxon>
        <taxon>Acrospermales</taxon>
        <taxon>Acrospermaceae</taxon>
        <taxon>Pseudovirgaria</taxon>
    </lineage>
</organism>
<evidence type="ECO:0000259" key="4">
    <source>
        <dbReference type="SMART" id="SM00829"/>
    </source>
</evidence>
<evidence type="ECO:0000256" key="1">
    <source>
        <dbReference type="ARBA" id="ARBA00008072"/>
    </source>
</evidence>
<dbReference type="PANTHER" id="PTHR45348">
    <property type="entry name" value="HYPOTHETICAL OXIDOREDUCTASE (EUROFUNG)"/>
    <property type="match status" value="1"/>
</dbReference>
<dbReference type="GeneID" id="54484998"/>
<sequence>MSDNRAAFRDAADRRFIIRDAEDQFAEDNEIVIRNAAISLNPVDKYTLYDRFPQIPGADVAGEVIEVGLDVTAFQEGDRVLGHALAIGTKENRHGAFQRYTAIPDNMAARIPRHISYQSAAALPLGVSTAAAALFQKDFLALSNPTVPPATLSEPRAVVIIGASGNVGSNAVQLAKAAGYTVIGTASTSSAKLVKDLGAQEVVDDRVNDKNVVVENVKKALNGMDICGVFDAAGMPGTHKLARDIVIAVSGRKIAVTTQSYEGEGLEFEGVTLMDVMAVAIQNNEVGKMVYGFLQKALQMKSYQVPDTVVVGKQLGDIYGNLDGRGKKIILME</sequence>
<keyword evidence="6" id="KW-1185">Reference proteome</keyword>
<evidence type="ECO:0000313" key="6">
    <source>
        <dbReference type="Proteomes" id="UP000799437"/>
    </source>
</evidence>
<dbReference type="SMART" id="SM00829">
    <property type="entry name" value="PKS_ER"/>
    <property type="match status" value="1"/>
</dbReference>
<dbReference type="SUPFAM" id="SSF50129">
    <property type="entry name" value="GroES-like"/>
    <property type="match status" value="1"/>
</dbReference>
<name>A0A6A6W7B1_9PEZI</name>
<dbReference type="EMBL" id="ML996571">
    <property type="protein sequence ID" value="KAF2758742.1"/>
    <property type="molecule type" value="Genomic_DNA"/>
</dbReference>
<comment type="similarity">
    <text evidence="1">Belongs to the zinc-containing alcohol dehydrogenase family.</text>
</comment>
<dbReference type="AlphaFoldDB" id="A0A6A6W7B1"/>
<proteinExistence type="inferred from homology"/>
<dbReference type="Proteomes" id="UP000799437">
    <property type="component" value="Unassembled WGS sequence"/>
</dbReference>
<keyword evidence="3" id="KW-0560">Oxidoreductase</keyword>